<reference evidence="2" key="1">
    <citation type="journal article" date="2023" name="Mol. Phylogenet. Evol.">
        <title>Genome-scale phylogeny and comparative genomics of the fungal order Sordariales.</title>
        <authorList>
            <person name="Hensen N."/>
            <person name="Bonometti L."/>
            <person name="Westerberg I."/>
            <person name="Brannstrom I.O."/>
            <person name="Guillou S."/>
            <person name="Cros-Aarteil S."/>
            <person name="Calhoun S."/>
            <person name="Haridas S."/>
            <person name="Kuo A."/>
            <person name="Mondo S."/>
            <person name="Pangilinan J."/>
            <person name="Riley R."/>
            <person name="LaButti K."/>
            <person name="Andreopoulos B."/>
            <person name="Lipzen A."/>
            <person name="Chen C."/>
            <person name="Yan M."/>
            <person name="Daum C."/>
            <person name="Ng V."/>
            <person name="Clum A."/>
            <person name="Steindorff A."/>
            <person name="Ohm R.A."/>
            <person name="Martin F."/>
            <person name="Silar P."/>
            <person name="Natvig D.O."/>
            <person name="Lalanne C."/>
            <person name="Gautier V."/>
            <person name="Ament-Velasquez S.L."/>
            <person name="Kruys A."/>
            <person name="Hutchinson M.I."/>
            <person name="Powell A.J."/>
            <person name="Barry K."/>
            <person name="Miller A.N."/>
            <person name="Grigoriev I.V."/>
            <person name="Debuchy R."/>
            <person name="Gladieux P."/>
            <person name="Hiltunen Thoren M."/>
            <person name="Johannesson H."/>
        </authorList>
    </citation>
    <scope>NUCLEOTIDE SEQUENCE [LARGE SCALE GENOMIC DNA]</scope>
    <source>
        <strain evidence="2">CBS 340.73</strain>
    </source>
</reference>
<gene>
    <name evidence="1" type="ORF">QBC46DRAFT_346226</name>
</gene>
<sequence>MSHLKYCPYPGFGEQKRTQLWYNQAVRVGAIALNVLVRIRGWVPETSITPYEPSP</sequence>
<keyword evidence="2" id="KW-1185">Reference proteome</keyword>
<name>A0AAN6MYG5_9PEZI</name>
<dbReference type="AlphaFoldDB" id="A0AAN6MYG5"/>
<evidence type="ECO:0000313" key="2">
    <source>
        <dbReference type="Proteomes" id="UP001303473"/>
    </source>
</evidence>
<dbReference type="Proteomes" id="UP001303473">
    <property type="component" value="Unassembled WGS sequence"/>
</dbReference>
<protein>
    <submittedName>
        <fullName evidence="1">Uncharacterized protein</fullName>
    </submittedName>
</protein>
<evidence type="ECO:0000313" key="1">
    <source>
        <dbReference type="EMBL" id="KAK3935842.1"/>
    </source>
</evidence>
<accession>A0AAN6MYG5</accession>
<dbReference type="EMBL" id="MU853905">
    <property type="protein sequence ID" value="KAK3935842.1"/>
    <property type="molecule type" value="Genomic_DNA"/>
</dbReference>
<comment type="caution">
    <text evidence="1">The sequence shown here is derived from an EMBL/GenBank/DDBJ whole genome shotgun (WGS) entry which is preliminary data.</text>
</comment>
<organism evidence="1 2">
    <name type="scientific">Diplogelasinospora grovesii</name>
    <dbReference type="NCBI Taxonomy" id="303347"/>
    <lineage>
        <taxon>Eukaryota</taxon>
        <taxon>Fungi</taxon>
        <taxon>Dikarya</taxon>
        <taxon>Ascomycota</taxon>
        <taxon>Pezizomycotina</taxon>
        <taxon>Sordariomycetes</taxon>
        <taxon>Sordariomycetidae</taxon>
        <taxon>Sordariales</taxon>
        <taxon>Diplogelasinosporaceae</taxon>
        <taxon>Diplogelasinospora</taxon>
    </lineage>
</organism>
<proteinExistence type="predicted"/>